<evidence type="ECO:0000313" key="1">
    <source>
        <dbReference type="EMBL" id="OBZ70063.1"/>
    </source>
</evidence>
<organism evidence="1 2">
    <name type="scientific">Grifola frondosa</name>
    <name type="common">Maitake</name>
    <name type="synonym">Polyporus frondosus</name>
    <dbReference type="NCBI Taxonomy" id="5627"/>
    <lineage>
        <taxon>Eukaryota</taxon>
        <taxon>Fungi</taxon>
        <taxon>Dikarya</taxon>
        <taxon>Basidiomycota</taxon>
        <taxon>Agaricomycotina</taxon>
        <taxon>Agaricomycetes</taxon>
        <taxon>Polyporales</taxon>
        <taxon>Grifolaceae</taxon>
        <taxon>Grifola</taxon>
    </lineage>
</organism>
<protein>
    <submittedName>
        <fullName evidence="1">Uncharacterized protein</fullName>
    </submittedName>
</protein>
<gene>
    <name evidence="1" type="ORF">A0H81_09935</name>
</gene>
<accession>A0A1C7LZD0</accession>
<comment type="caution">
    <text evidence="1">The sequence shown here is derived from an EMBL/GenBank/DDBJ whole genome shotgun (WGS) entry which is preliminary data.</text>
</comment>
<dbReference type="Proteomes" id="UP000092993">
    <property type="component" value="Unassembled WGS sequence"/>
</dbReference>
<evidence type="ECO:0000313" key="2">
    <source>
        <dbReference type="Proteomes" id="UP000092993"/>
    </source>
</evidence>
<proteinExistence type="predicted"/>
<sequence length="68" mass="7402">MDVRAVGSLQLVLFAPPSRCGLLNSRLSKENGGHMKICSIHTLELMLVAYYDNSHAGAILRSTLVKCT</sequence>
<dbReference type="EMBL" id="LUGG01000014">
    <property type="protein sequence ID" value="OBZ70063.1"/>
    <property type="molecule type" value="Genomic_DNA"/>
</dbReference>
<name>A0A1C7LZD0_GRIFR</name>
<keyword evidence="2" id="KW-1185">Reference proteome</keyword>
<reference evidence="1 2" key="1">
    <citation type="submission" date="2016-03" db="EMBL/GenBank/DDBJ databases">
        <title>Whole genome sequencing of Grifola frondosa 9006-11.</title>
        <authorList>
            <person name="Min B."/>
            <person name="Park H."/>
            <person name="Kim J.-G."/>
            <person name="Cho H."/>
            <person name="Oh Y.-L."/>
            <person name="Kong W.-S."/>
            <person name="Choi I.-G."/>
        </authorList>
    </citation>
    <scope>NUCLEOTIDE SEQUENCE [LARGE SCALE GENOMIC DNA]</scope>
    <source>
        <strain evidence="1 2">9006-11</strain>
    </source>
</reference>
<dbReference type="AlphaFoldDB" id="A0A1C7LZD0"/>